<evidence type="ECO:0000313" key="1">
    <source>
        <dbReference type="EMBL" id="OHB08631.1"/>
    </source>
</evidence>
<proteinExistence type="predicted"/>
<evidence type="ECO:0008006" key="3">
    <source>
        <dbReference type="Google" id="ProtNLM"/>
    </source>
</evidence>
<name>A0A1G2UGR8_9BACT</name>
<protein>
    <recommendedName>
        <fullName evidence="3">DNA polymerase III subunit delta</fullName>
    </recommendedName>
</protein>
<organism evidence="1 2">
    <name type="scientific">Candidatus Zambryskibacteria bacterium RIFCSPLOWO2_02_FULL_39_14</name>
    <dbReference type="NCBI Taxonomy" id="1802769"/>
    <lineage>
        <taxon>Bacteria</taxon>
        <taxon>Candidatus Zambryskiibacteriota</taxon>
    </lineage>
</organism>
<dbReference type="EMBL" id="MHWM01000022">
    <property type="protein sequence ID" value="OHB08631.1"/>
    <property type="molecule type" value="Genomic_DNA"/>
</dbReference>
<dbReference type="SUPFAM" id="SSF52540">
    <property type="entry name" value="P-loop containing nucleoside triphosphate hydrolases"/>
    <property type="match status" value="1"/>
</dbReference>
<dbReference type="Pfam" id="PF13177">
    <property type="entry name" value="DNA_pol3_delta2"/>
    <property type="match status" value="1"/>
</dbReference>
<comment type="caution">
    <text evidence="1">The sequence shown here is derived from an EMBL/GenBank/DDBJ whole genome shotgun (WGS) entry which is preliminary data.</text>
</comment>
<reference evidence="1 2" key="1">
    <citation type="journal article" date="2016" name="Nat. Commun.">
        <title>Thousands of microbial genomes shed light on interconnected biogeochemical processes in an aquifer system.</title>
        <authorList>
            <person name="Anantharaman K."/>
            <person name="Brown C.T."/>
            <person name="Hug L.A."/>
            <person name="Sharon I."/>
            <person name="Castelle C.J."/>
            <person name="Probst A.J."/>
            <person name="Thomas B.C."/>
            <person name="Singh A."/>
            <person name="Wilkins M.J."/>
            <person name="Karaoz U."/>
            <person name="Brodie E.L."/>
            <person name="Williams K.H."/>
            <person name="Hubbard S.S."/>
            <person name="Banfield J.F."/>
        </authorList>
    </citation>
    <scope>NUCLEOTIDE SEQUENCE [LARGE SCALE GENOMIC DNA]</scope>
</reference>
<accession>A0A1G2UGR8</accession>
<gene>
    <name evidence="1" type="ORF">A3I86_00365</name>
</gene>
<evidence type="ECO:0000313" key="2">
    <source>
        <dbReference type="Proteomes" id="UP000177096"/>
    </source>
</evidence>
<dbReference type="InterPro" id="IPR027417">
    <property type="entry name" value="P-loop_NTPase"/>
</dbReference>
<dbReference type="Proteomes" id="UP000177096">
    <property type="component" value="Unassembled WGS sequence"/>
</dbReference>
<dbReference type="Gene3D" id="3.40.50.300">
    <property type="entry name" value="P-loop containing nucleotide triphosphate hydrolases"/>
    <property type="match status" value="1"/>
</dbReference>
<dbReference type="AlphaFoldDB" id="A0A1G2UGR8"/>
<sequence>MGLDVKNLHHAILLVGMAEEADSYIRSLCSDLDIKIANNPDFFAFRTDTFGIDEARQLKSLSINKTVTGRKIFFISPVRMTLEAQNALLKTFEDPPSSTHFFLVTREEALILPTLRSRMEVMHLSQGLTLESQDAKKFLSLSVKDRLLFAKKFVAEEKNLVIFLDSLLSLLRTQDRKQKSIKAIYNIRRIVNESVSSRLVIEHLSLVL</sequence>